<dbReference type="AlphaFoldDB" id="A0A1I5VWB5"/>
<dbReference type="SUPFAM" id="SSF53901">
    <property type="entry name" value="Thiolase-like"/>
    <property type="match status" value="1"/>
</dbReference>
<evidence type="ECO:0000313" key="6">
    <source>
        <dbReference type="Proteomes" id="UP000199031"/>
    </source>
</evidence>
<dbReference type="PANTHER" id="PTHR34069:SF2">
    <property type="entry name" value="BETA-KETOACYL-[ACYL-CARRIER-PROTEIN] SYNTHASE III"/>
    <property type="match status" value="1"/>
</dbReference>
<proteinExistence type="predicted"/>
<dbReference type="Pfam" id="PF08545">
    <property type="entry name" value="ACP_syn_III"/>
    <property type="match status" value="1"/>
</dbReference>
<feature type="domain" description="Beta-ketoacyl-[acyl-carrier-protein] synthase III C-terminal" evidence="3">
    <location>
        <begin position="254"/>
        <end position="353"/>
    </location>
</feature>
<name>A0A1I5VWB5_9BACT</name>
<dbReference type="PANTHER" id="PTHR34069">
    <property type="entry name" value="3-OXOACYL-[ACYL-CARRIER-PROTEIN] SYNTHASE 3"/>
    <property type="match status" value="1"/>
</dbReference>
<dbReference type="Gene3D" id="3.40.47.10">
    <property type="match status" value="1"/>
</dbReference>
<protein>
    <submittedName>
        <fullName evidence="5">3-oxoacyl-[acyl-carrier-protein] synthase-3</fullName>
    </submittedName>
</protein>
<sequence>MHTIITGSGSFIPANIIKNNSFENCLFYDEKGSLIQRQQAEIISKFQQITGIEERRYADAGMNSSCMAAEAGAKAIADAGIDAETIDQVIVAHNFGEIGNGCMHSEMVPSIASRVKHKLGIKNPSCVAYDILFGCPGWLQALIQADAFIKSGMAKRCLVIGTETLSRVIDPHDRDSMIYSDGAGAVIAEAYNDSDRGIIGTKAVSFTGEEADYISMGKSNHAGIDDSIHYLKMRGRKVYEFALKEVPAAIKCCLDECNIAIKEVKKIFIHQANEKMDEAIIERLFGLYGIGHAPKNIMPMNIKWLGNSSVATIPTLFDMVVKGAFKDHSISKNDIIVFASVGAGMNINAVCYRV</sequence>
<dbReference type="EMBL" id="FOXQ01000005">
    <property type="protein sequence ID" value="SFQ11782.1"/>
    <property type="molecule type" value="Genomic_DNA"/>
</dbReference>
<dbReference type="OrthoDB" id="5171393at2"/>
<dbReference type="GO" id="GO:0044550">
    <property type="term" value="P:secondary metabolite biosynthetic process"/>
    <property type="evidence" value="ECO:0007669"/>
    <property type="project" value="TreeGrafter"/>
</dbReference>
<dbReference type="GO" id="GO:0006633">
    <property type="term" value="P:fatty acid biosynthetic process"/>
    <property type="evidence" value="ECO:0007669"/>
    <property type="project" value="InterPro"/>
</dbReference>
<evidence type="ECO:0000256" key="2">
    <source>
        <dbReference type="ARBA" id="ARBA00023315"/>
    </source>
</evidence>
<dbReference type="GO" id="GO:0004315">
    <property type="term" value="F:3-oxoacyl-[acyl-carrier-protein] synthase activity"/>
    <property type="evidence" value="ECO:0007669"/>
    <property type="project" value="InterPro"/>
</dbReference>
<feature type="domain" description="Beta-ketoacyl-[acyl-carrier-protein] synthase III N-terminal" evidence="4">
    <location>
        <begin position="129"/>
        <end position="202"/>
    </location>
</feature>
<reference evidence="5 6" key="1">
    <citation type="submission" date="2016-10" db="EMBL/GenBank/DDBJ databases">
        <authorList>
            <person name="de Groot N.N."/>
        </authorList>
    </citation>
    <scope>NUCLEOTIDE SEQUENCE [LARGE SCALE GENOMIC DNA]</scope>
    <source>
        <strain evidence="5 6">DSM 28286</strain>
    </source>
</reference>
<dbReference type="Proteomes" id="UP000199031">
    <property type="component" value="Unassembled WGS sequence"/>
</dbReference>
<dbReference type="STRING" id="1465490.SAMN05444277_105227"/>
<dbReference type="RefSeq" id="WP_090658083.1">
    <property type="nucleotide sequence ID" value="NZ_FOXQ01000005.1"/>
</dbReference>
<dbReference type="CDD" id="cd00830">
    <property type="entry name" value="KAS_III"/>
    <property type="match status" value="1"/>
</dbReference>
<organism evidence="5 6">
    <name type="scientific">Parafilimonas terrae</name>
    <dbReference type="NCBI Taxonomy" id="1465490"/>
    <lineage>
        <taxon>Bacteria</taxon>
        <taxon>Pseudomonadati</taxon>
        <taxon>Bacteroidota</taxon>
        <taxon>Chitinophagia</taxon>
        <taxon>Chitinophagales</taxon>
        <taxon>Chitinophagaceae</taxon>
        <taxon>Parafilimonas</taxon>
    </lineage>
</organism>
<keyword evidence="6" id="KW-1185">Reference proteome</keyword>
<dbReference type="Pfam" id="PF08541">
    <property type="entry name" value="ACP_syn_III_C"/>
    <property type="match status" value="1"/>
</dbReference>
<evidence type="ECO:0000313" key="5">
    <source>
        <dbReference type="EMBL" id="SFQ11782.1"/>
    </source>
</evidence>
<dbReference type="InterPro" id="IPR016039">
    <property type="entry name" value="Thiolase-like"/>
</dbReference>
<accession>A0A1I5VWB5</accession>
<dbReference type="InterPro" id="IPR013751">
    <property type="entry name" value="ACP_syn_III_N"/>
</dbReference>
<evidence type="ECO:0000259" key="4">
    <source>
        <dbReference type="Pfam" id="PF08545"/>
    </source>
</evidence>
<dbReference type="InterPro" id="IPR013747">
    <property type="entry name" value="ACP_syn_III_C"/>
</dbReference>
<keyword evidence="1" id="KW-0808">Transferase</keyword>
<keyword evidence="2" id="KW-0012">Acyltransferase</keyword>
<gene>
    <name evidence="5" type="ORF">SAMN05444277_105227</name>
</gene>
<evidence type="ECO:0000256" key="1">
    <source>
        <dbReference type="ARBA" id="ARBA00022679"/>
    </source>
</evidence>
<evidence type="ECO:0000259" key="3">
    <source>
        <dbReference type="Pfam" id="PF08541"/>
    </source>
</evidence>